<dbReference type="CDD" id="cd04472">
    <property type="entry name" value="S1_PNPase"/>
    <property type="match status" value="1"/>
</dbReference>
<keyword evidence="10" id="KW-1185">Reference proteome</keyword>
<dbReference type="SMART" id="SM00316">
    <property type="entry name" value="S1"/>
    <property type="match status" value="1"/>
</dbReference>
<evidence type="ECO:0000256" key="2">
    <source>
        <dbReference type="ARBA" id="ARBA00022490"/>
    </source>
</evidence>
<dbReference type="RefSeq" id="WP_380691298.1">
    <property type="nucleotide sequence ID" value="NZ_JBHRSS010000008.1"/>
</dbReference>
<dbReference type="SUPFAM" id="SSF50249">
    <property type="entry name" value="Nucleic acid-binding proteins"/>
    <property type="match status" value="1"/>
</dbReference>
<dbReference type="InterPro" id="IPR036456">
    <property type="entry name" value="PNPase_PH_RNA-bd_sf"/>
</dbReference>
<dbReference type="Pfam" id="PF03726">
    <property type="entry name" value="PNPase"/>
    <property type="match status" value="1"/>
</dbReference>
<dbReference type="PROSITE" id="PS50126">
    <property type="entry name" value="S1"/>
    <property type="match status" value="1"/>
</dbReference>
<dbReference type="InterPro" id="IPR012162">
    <property type="entry name" value="PNPase"/>
</dbReference>
<reference evidence="10" key="1">
    <citation type="journal article" date="2019" name="Int. J. Syst. Evol. Microbiol.">
        <title>The Global Catalogue of Microorganisms (GCM) 10K type strain sequencing project: providing services to taxonomists for standard genome sequencing and annotation.</title>
        <authorList>
            <consortium name="The Broad Institute Genomics Platform"/>
            <consortium name="The Broad Institute Genome Sequencing Center for Infectious Disease"/>
            <person name="Wu L."/>
            <person name="Ma J."/>
        </authorList>
    </citation>
    <scope>NUCLEOTIDE SEQUENCE [LARGE SCALE GENOMIC DNA]</scope>
    <source>
        <strain evidence="10">KCTC 52640</strain>
    </source>
</reference>
<feature type="domain" description="S1 motif" evidence="8">
    <location>
        <begin position="628"/>
        <end position="696"/>
    </location>
</feature>
<keyword evidence="4 7" id="KW-0548">Nucleotidyltransferase</keyword>
<evidence type="ECO:0000313" key="9">
    <source>
        <dbReference type="EMBL" id="MFC3105765.1"/>
    </source>
</evidence>
<evidence type="ECO:0000256" key="6">
    <source>
        <dbReference type="ARBA" id="ARBA00022884"/>
    </source>
</evidence>
<dbReference type="Pfam" id="PF00575">
    <property type="entry name" value="S1"/>
    <property type="match status" value="1"/>
</dbReference>
<evidence type="ECO:0000313" key="10">
    <source>
        <dbReference type="Proteomes" id="UP001595462"/>
    </source>
</evidence>
<dbReference type="SUPFAM" id="SSF54211">
    <property type="entry name" value="Ribosomal protein S5 domain 2-like"/>
    <property type="match status" value="2"/>
</dbReference>
<feature type="binding site" evidence="7">
    <location>
        <position position="492"/>
    </location>
    <ligand>
        <name>Mg(2+)</name>
        <dbReference type="ChEBI" id="CHEBI:18420"/>
    </ligand>
</feature>
<dbReference type="EMBL" id="JBHRSS010000008">
    <property type="protein sequence ID" value="MFC3105765.1"/>
    <property type="molecule type" value="Genomic_DNA"/>
</dbReference>
<dbReference type="NCBIfam" id="TIGR03591">
    <property type="entry name" value="polynuc_phos"/>
    <property type="match status" value="1"/>
</dbReference>
<dbReference type="InterPro" id="IPR003029">
    <property type="entry name" value="S1_domain"/>
</dbReference>
<gene>
    <name evidence="7 9" type="primary">pnp</name>
    <name evidence="9" type="ORF">ACFOSU_17985</name>
</gene>
<dbReference type="PIRSF" id="PIRSF005499">
    <property type="entry name" value="PNPase"/>
    <property type="match status" value="1"/>
</dbReference>
<keyword evidence="5 7" id="KW-0460">Magnesium</keyword>
<keyword evidence="2 7" id="KW-0963">Cytoplasm</keyword>
<comment type="similarity">
    <text evidence="1 7">Belongs to the polyribonucleotide nucleotidyltransferase family.</text>
</comment>
<evidence type="ECO:0000256" key="1">
    <source>
        <dbReference type="ARBA" id="ARBA00007404"/>
    </source>
</evidence>
<comment type="caution">
    <text evidence="9">The sequence shown here is derived from an EMBL/GenBank/DDBJ whole genome shotgun (WGS) entry which is preliminary data.</text>
</comment>
<comment type="cofactor">
    <cofactor evidence="7">
        <name>Mg(2+)</name>
        <dbReference type="ChEBI" id="CHEBI:18420"/>
    </cofactor>
</comment>
<dbReference type="SMART" id="SM00322">
    <property type="entry name" value="KH"/>
    <property type="match status" value="1"/>
</dbReference>
<dbReference type="GO" id="GO:0004654">
    <property type="term" value="F:polyribonucleotide nucleotidyltransferase activity"/>
    <property type="evidence" value="ECO:0007669"/>
    <property type="project" value="UniProtKB-EC"/>
</dbReference>
<dbReference type="InterPro" id="IPR001247">
    <property type="entry name" value="ExoRNase_PH_dom1"/>
</dbReference>
<dbReference type="SUPFAM" id="SSF46915">
    <property type="entry name" value="Polynucleotide phosphorylase/guanosine pentaphosphate synthase (PNPase/GPSI), domain 3"/>
    <property type="match status" value="1"/>
</dbReference>
<dbReference type="CDD" id="cd02393">
    <property type="entry name" value="KH-I_PNPase"/>
    <property type="match status" value="1"/>
</dbReference>
<dbReference type="InterPro" id="IPR020568">
    <property type="entry name" value="Ribosomal_Su5_D2-typ_SF"/>
</dbReference>
<dbReference type="InterPro" id="IPR027408">
    <property type="entry name" value="PNPase/RNase_PH_dom_sf"/>
</dbReference>
<dbReference type="InterPro" id="IPR004087">
    <property type="entry name" value="KH_dom"/>
</dbReference>
<dbReference type="CDD" id="cd11363">
    <property type="entry name" value="RNase_PH_PNPase_1"/>
    <property type="match status" value="1"/>
</dbReference>
<dbReference type="Pfam" id="PF01138">
    <property type="entry name" value="RNase_PH"/>
    <property type="match status" value="2"/>
</dbReference>
<evidence type="ECO:0000256" key="4">
    <source>
        <dbReference type="ARBA" id="ARBA00022695"/>
    </source>
</evidence>
<dbReference type="PANTHER" id="PTHR11252:SF0">
    <property type="entry name" value="POLYRIBONUCLEOTIDE NUCLEOTIDYLTRANSFERASE 1, MITOCHONDRIAL"/>
    <property type="match status" value="1"/>
</dbReference>
<keyword evidence="7" id="KW-0479">Metal-binding</keyword>
<dbReference type="SUPFAM" id="SSF55666">
    <property type="entry name" value="Ribonuclease PH domain 2-like"/>
    <property type="match status" value="2"/>
</dbReference>
<feature type="binding site" evidence="7">
    <location>
        <position position="498"/>
    </location>
    <ligand>
        <name>Mg(2+)</name>
        <dbReference type="ChEBI" id="CHEBI:18420"/>
    </ligand>
</feature>
<dbReference type="InterPro" id="IPR015847">
    <property type="entry name" value="ExoRNase_PH_dom2"/>
</dbReference>
<dbReference type="PANTHER" id="PTHR11252">
    <property type="entry name" value="POLYRIBONUCLEOTIDE NUCLEOTIDYLTRANSFERASE"/>
    <property type="match status" value="1"/>
</dbReference>
<dbReference type="NCBIfam" id="NF008805">
    <property type="entry name" value="PRK11824.1"/>
    <property type="match status" value="1"/>
</dbReference>
<proteinExistence type="inferred from homology"/>
<protein>
    <recommendedName>
        <fullName evidence="7">Polyribonucleotide nucleotidyltransferase</fullName>
        <ecNumber evidence="7">2.7.7.8</ecNumber>
    </recommendedName>
    <alternativeName>
        <fullName evidence="7">Polynucleotide phosphorylase</fullName>
        <shortName evidence="7">PNPase</shortName>
    </alternativeName>
</protein>
<dbReference type="Pfam" id="PF00013">
    <property type="entry name" value="KH_1"/>
    <property type="match status" value="1"/>
</dbReference>
<dbReference type="InterPro" id="IPR015848">
    <property type="entry name" value="PNPase_PH_RNA-bd_bac/org-type"/>
</dbReference>
<keyword evidence="6 7" id="KW-0694">RNA-binding</keyword>
<accession>A0ABV7EWP0</accession>
<dbReference type="Pfam" id="PF03725">
    <property type="entry name" value="RNase_PH_C"/>
    <property type="match status" value="2"/>
</dbReference>
<dbReference type="HAMAP" id="MF_01595">
    <property type="entry name" value="PNPase"/>
    <property type="match status" value="1"/>
</dbReference>
<dbReference type="PROSITE" id="PS50084">
    <property type="entry name" value="KH_TYPE_1"/>
    <property type="match status" value="1"/>
</dbReference>
<comment type="function">
    <text evidence="7">Involved in mRNA degradation. Catalyzes the phosphorolysis of single-stranded polyribonucleotides processively in the 3'- to 5'-direction.</text>
</comment>
<organism evidence="9 10">
    <name type="scientific">Salinisphaera aquimarina</name>
    <dbReference type="NCBI Taxonomy" id="2094031"/>
    <lineage>
        <taxon>Bacteria</taxon>
        <taxon>Pseudomonadati</taxon>
        <taxon>Pseudomonadota</taxon>
        <taxon>Gammaproteobacteria</taxon>
        <taxon>Salinisphaerales</taxon>
        <taxon>Salinisphaeraceae</taxon>
        <taxon>Salinisphaera</taxon>
    </lineage>
</organism>
<keyword evidence="3 7" id="KW-0808">Transferase</keyword>
<comment type="catalytic activity">
    <reaction evidence="7">
        <text>RNA(n+1) + phosphate = RNA(n) + a ribonucleoside 5'-diphosphate</text>
        <dbReference type="Rhea" id="RHEA:22096"/>
        <dbReference type="Rhea" id="RHEA-COMP:14527"/>
        <dbReference type="Rhea" id="RHEA-COMP:17342"/>
        <dbReference type="ChEBI" id="CHEBI:43474"/>
        <dbReference type="ChEBI" id="CHEBI:57930"/>
        <dbReference type="ChEBI" id="CHEBI:140395"/>
        <dbReference type="EC" id="2.7.7.8"/>
    </reaction>
</comment>
<dbReference type="InterPro" id="IPR012340">
    <property type="entry name" value="NA-bd_OB-fold"/>
</dbReference>
<dbReference type="Proteomes" id="UP001595462">
    <property type="component" value="Unassembled WGS sequence"/>
</dbReference>
<dbReference type="SUPFAM" id="SSF54791">
    <property type="entry name" value="Eukaryotic type KH-domain (KH-domain type I)"/>
    <property type="match status" value="1"/>
</dbReference>
<evidence type="ECO:0000256" key="7">
    <source>
        <dbReference type="HAMAP-Rule" id="MF_01595"/>
    </source>
</evidence>
<comment type="subcellular location">
    <subcellularLocation>
        <location evidence="7">Cytoplasm</location>
    </subcellularLocation>
</comment>
<dbReference type="EC" id="2.7.7.8" evidence="7"/>
<name>A0ABV7EWP0_9GAMM</name>
<dbReference type="Gene3D" id="3.30.1370.10">
    <property type="entry name" value="K Homology domain, type 1"/>
    <property type="match status" value="1"/>
</dbReference>
<evidence type="ECO:0000256" key="5">
    <source>
        <dbReference type="ARBA" id="ARBA00022842"/>
    </source>
</evidence>
<dbReference type="Gene3D" id="2.40.50.140">
    <property type="entry name" value="Nucleic acid-binding proteins"/>
    <property type="match status" value="1"/>
</dbReference>
<sequence>MSNVTVTSTQTFQFGEHAVTLETGEIARQADGAVKVSMGDTTVFVTAVGKKEAAPNAAFFPLTVNYQERTYAGGKIPGGFFKREGRPGEKETLTCRLIDRPIRPLFPKGFYNEVQIVATVMSVDPEIDSDIPAMIGASAALAISGMPFAGPIGGARVGYANGEYILNPSATQLKEGDLNLVVAGTADAVLMVESEAKQLSEEIMLGAVLFGHEQLQVAIQAIEKMASEVGKPSWNWQPAPTDESLAEAVARVAKDDVTAAYQIADKQERGTRLSEIKEAVVAELAAAEGEEGWTRDDVKGALGALEKKTVRSRILDGEPRIDGRDTRTVRGLTIRTGVLPRTHGSALFTRGETQALVVTTLGTSRDAQRIDAVEGKYEDPFMLHYNFPPYSVGETGFMGSPKRREIGHGKLAKRAIMGVLPDLEKEFPYVMRVVSEVTESNGSSSMASVCGTSLALMDAGVPIKAPVAGVAMGLIKEGDKFAVLTDILGDEDHLGDMDFKVAGSNDGITALQMDIKIAGITREIMEAALEQAREGRLHILDVMGKAIASPRDEVSEWAPRIFTIKIDSDKIRDVIGKGGATIRSITEETGASIDIEDDGTIHVAAVDKSAADMAIKRIEDITRDIEAGQVYEGKVVRIVDFGAFVNLVPGRDGLVHISQIADHRVEKVTDELSEGQTVKVKVLEVDRQGRVRLSMKEMAETSEQAEG</sequence>
<evidence type="ECO:0000259" key="8">
    <source>
        <dbReference type="PROSITE" id="PS50126"/>
    </source>
</evidence>
<dbReference type="InterPro" id="IPR004088">
    <property type="entry name" value="KH_dom_type_1"/>
</dbReference>
<comment type="subunit">
    <text evidence="7">Component of the RNA degradosome, which is a multiprotein complex involved in RNA processing and mRNA degradation.</text>
</comment>
<dbReference type="Gene3D" id="3.30.230.70">
    <property type="entry name" value="GHMP Kinase, N-terminal domain"/>
    <property type="match status" value="2"/>
</dbReference>
<dbReference type="InterPro" id="IPR036345">
    <property type="entry name" value="ExoRNase_PH_dom2_sf"/>
</dbReference>
<evidence type="ECO:0000256" key="3">
    <source>
        <dbReference type="ARBA" id="ARBA00022679"/>
    </source>
</evidence>
<dbReference type="CDD" id="cd11364">
    <property type="entry name" value="RNase_PH_PNPase_2"/>
    <property type="match status" value="1"/>
</dbReference>
<dbReference type="InterPro" id="IPR036612">
    <property type="entry name" value="KH_dom_type_1_sf"/>
</dbReference>